<dbReference type="Proteomes" id="UP000298663">
    <property type="component" value="Unassembled WGS sequence"/>
</dbReference>
<comment type="caution">
    <text evidence="1">The sequence shown here is derived from an EMBL/GenBank/DDBJ whole genome shotgun (WGS) entry which is preliminary data.</text>
</comment>
<dbReference type="EMBL" id="AZBU02000001">
    <property type="protein sequence ID" value="TMS33324.1"/>
    <property type="molecule type" value="Genomic_DNA"/>
</dbReference>
<dbReference type="AlphaFoldDB" id="A0A4U8UK86"/>
<organism evidence="1 2">
    <name type="scientific">Steinernema carpocapsae</name>
    <name type="common">Entomopathogenic nematode</name>
    <dbReference type="NCBI Taxonomy" id="34508"/>
    <lineage>
        <taxon>Eukaryota</taxon>
        <taxon>Metazoa</taxon>
        <taxon>Ecdysozoa</taxon>
        <taxon>Nematoda</taxon>
        <taxon>Chromadorea</taxon>
        <taxon>Rhabditida</taxon>
        <taxon>Tylenchina</taxon>
        <taxon>Panagrolaimomorpha</taxon>
        <taxon>Strongyloidoidea</taxon>
        <taxon>Steinernematidae</taxon>
        <taxon>Steinernema</taxon>
    </lineage>
</organism>
<name>A0A4U8UK86_STECR</name>
<keyword evidence="2" id="KW-1185">Reference proteome</keyword>
<reference evidence="1 2" key="1">
    <citation type="journal article" date="2015" name="Genome Biol.">
        <title>Comparative genomics of Steinernema reveals deeply conserved gene regulatory networks.</title>
        <authorList>
            <person name="Dillman A.R."/>
            <person name="Macchietto M."/>
            <person name="Porter C.F."/>
            <person name="Rogers A."/>
            <person name="Williams B."/>
            <person name="Antoshechkin I."/>
            <person name="Lee M.M."/>
            <person name="Goodwin Z."/>
            <person name="Lu X."/>
            <person name="Lewis E.E."/>
            <person name="Goodrich-Blair H."/>
            <person name="Stock S.P."/>
            <person name="Adams B.J."/>
            <person name="Sternberg P.W."/>
            <person name="Mortazavi A."/>
        </authorList>
    </citation>
    <scope>NUCLEOTIDE SEQUENCE [LARGE SCALE GENOMIC DNA]</scope>
    <source>
        <strain evidence="1 2">ALL</strain>
    </source>
</reference>
<reference evidence="1 2" key="2">
    <citation type="journal article" date="2019" name="G3 (Bethesda)">
        <title>Hybrid Assembly of the Genome of the Entomopathogenic Nematode Steinernema carpocapsae Identifies the X-Chromosome.</title>
        <authorList>
            <person name="Serra L."/>
            <person name="Macchietto M."/>
            <person name="Macias-Munoz A."/>
            <person name="McGill C.J."/>
            <person name="Rodriguez I.M."/>
            <person name="Rodriguez B."/>
            <person name="Murad R."/>
            <person name="Mortazavi A."/>
        </authorList>
    </citation>
    <scope>NUCLEOTIDE SEQUENCE [LARGE SCALE GENOMIC DNA]</scope>
    <source>
        <strain evidence="1 2">ALL</strain>
    </source>
</reference>
<evidence type="ECO:0000313" key="2">
    <source>
        <dbReference type="Proteomes" id="UP000298663"/>
    </source>
</evidence>
<gene>
    <name evidence="1" type="ORF">L596_001083</name>
</gene>
<accession>A0A4U8UK86</accession>
<sequence>MPANHLVEAEKLKGCALLSTDHLRKIYPIVNCRSFLNAVFACNFDARCSGIRTLFIELKRFLYKAIQQCLVNLVDLLLDGFQFRILQLLCFVSPTEDDDLLRQERTPRDF</sequence>
<evidence type="ECO:0000313" key="1">
    <source>
        <dbReference type="EMBL" id="TMS33324.1"/>
    </source>
</evidence>
<protein>
    <submittedName>
        <fullName evidence="1">Uncharacterized protein</fullName>
    </submittedName>
</protein>
<proteinExistence type="predicted"/>